<evidence type="ECO:0000256" key="1">
    <source>
        <dbReference type="ARBA" id="ARBA00004651"/>
    </source>
</evidence>
<accession>A0A6J5YUD5</accession>
<dbReference type="Pfam" id="PF19300">
    <property type="entry name" value="BPD_transp_1_N"/>
    <property type="match status" value="1"/>
</dbReference>
<dbReference type="PANTHER" id="PTHR43163:SF6">
    <property type="entry name" value="DIPEPTIDE TRANSPORT SYSTEM PERMEASE PROTEIN DPPB-RELATED"/>
    <property type="match status" value="1"/>
</dbReference>
<evidence type="ECO:0000259" key="8">
    <source>
        <dbReference type="PROSITE" id="PS50928"/>
    </source>
</evidence>
<evidence type="ECO:0000256" key="7">
    <source>
        <dbReference type="SAM" id="Phobius"/>
    </source>
</evidence>
<dbReference type="GO" id="GO:0005886">
    <property type="term" value="C:plasma membrane"/>
    <property type="evidence" value="ECO:0007669"/>
    <property type="project" value="UniProtKB-SubCell"/>
</dbReference>
<dbReference type="InterPro" id="IPR035906">
    <property type="entry name" value="MetI-like_sf"/>
</dbReference>
<dbReference type="CDD" id="cd06261">
    <property type="entry name" value="TM_PBP2"/>
    <property type="match status" value="1"/>
</dbReference>
<keyword evidence="2" id="KW-0813">Transport</keyword>
<evidence type="ECO:0000256" key="2">
    <source>
        <dbReference type="ARBA" id="ARBA00022448"/>
    </source>
</evidence>
<evidence type="ECO:0000256" key="3">
    <source>
        <dbReference type="ARBA" id="ARBA00022475"/>
    </source>
</evidence>
<feature type="transmembrane region" description="Helical" evidence="7">
    <location>
        <begin position="181"/>
        <end position="202"/>
    </location>
</feature>
<feature type="transmembrane region" description="Helical" evidence="7">
    <location>
        <begin position="241"/>
        <end position="267"/>
    </location>
</feature>
<dbReference type="Gene3D" id="1.10.3720.10">
    <property type="entry name" value="MetI-like"/>
    <property type="match status" value="1"/>
</dbReference>
<dbReference type="PROSITE" id="PS50928">
    <property type="entry name" value="ABC_TM1"/>
    <property type="match status" value="1"/>
</dbReference>
<feature type="transmembrane region" description="Helical" evidence="7">
    <location>
        <begin position="136"/>
        <end position="157"/>
    </location>
</feature>
<name>A0A6J5YUD5_9ZZZZ</name>
<dbReference type="AlphaFoldDB" id="A0A6J5YUD5"/>
<sequence length="320" mass="35418">MVRYIARRLLWVVFLLLAVSFITFIIFYLLPSADPAALRAGRQPSPSLVASIRHQLGLDQPWYVQYGRYMKNLILHFDFGYSYQNGTPVRQLIFSRLPASISLAAGAAFLWLVVGLGVGIIAAVRPRTKLDRASMGLALVGISAPVYWLGLVALYLFSSDIGVIPILPGANSYVPLSENPFSWFTSLIMPWCVLAVSFAAFYSRLLRGNLTEVLDEDYIRTARAKGLSERRVVLRHGLRSAITPIVTIFGLDLGILLGGAILTETVFNIPGIGRLSYASIVRSDLPVIQGTVLLGAFFIVFANLFVDIIYAFLDPRVRYQ</sequence>
<protein>
    <submittedName>
        <fullName evidence="9">Unannotated protein</fullName>
    </submittedName>
</protein>
<keyword evidence="5 7" id="KW-1133">Transmembrane helix</keyword>
<dbReference type="Pfam" id="PF00528">
    <property type="entry name" value="BPD_transp_1"/>
    <property type="match status" value="1"/>
</dbReference>
<keyword evidence="4 7" id="KW-0812">Transmembrane</keyword>
<feature type="transmembrane region" description="Helical" evidence="7">
    <location>
        <begin position="287"/>
        <end position="313"/>
    </location>
</feature>
<dbReference type="PANTHER" id="PTHR43163">
    <property type="entry name" value="DIPEPTIDE TRANSPORT SYSTEM PERMEASE PROTEIN DPPB-RELATED"/>
    <property type="match status" value="1"/>
</dbReference>
<evidence type="ECO:0000256" key="5">
    <source>
        <dbReference type="ARBA" id="ARBA00022989"/>
    </source>
</evidence>
<dbReference type="InterPro" id="IPR045621">
    <property type="entry name" value="BPD_transp_1_N"/>
</dbReference>
<proteinExistence type="predicted"/>
<organism evidence="9">
    <name type="scientific">freshwater metagenome</name>
    <dbReference type="NCBI Taxonomy" id="449393"/>
    <lineage>
        <taxon>unclassified sequences</taxon>
        <taxon>metagenomes</taxon>
        <taxon>ecological metagenomes</taxon>
    </lineage>
</organism>
<keyword evidence="6 7" id="KW-0472">Membrane</keyword>
<gene>
    <name evidence="9" type="ORF">UFOPK3547_00030</name>
</gene>
<evidence type="ECO:0000256" key="4">
    <source>
        <dbReference type="ARBA" id="ARBA00022692"/>
    </source>
</evidence>
<feature type="domain" description="ABC transmembrane type-1" evidence="8">
    <location>
        <begin position="97"/>
        <end position="310"/>
    </location>
</feature>
<keyword evidence="3" id="KW-1003">Cell membrane</keyword>
<reference evidence="9" key="1">
    <citation type="submission" date="2020-05" db="EMBL/GenBank/DDBJ databases">
        <authorList>
            <person name="Chiriac C."/>
            <person name="Salcher M."/>
            <person name="Ghai R."/>
            <person name="Kavagutti S V."/>
        </authorList>
    </citation>
    <scope>NUCLEOTIDE SEQUENCE</scope>
</reference>
<dbReference type="EMBL" id="CAESAN010000001">
    <property type="protein sequence ID" value="CAB4333871.1"/>
    <property type="molecule type" value="Genomic_DNA"/>
</dbReference>
<dbReference type="SUPFAM" id="SSF161098">
    <property type="entry name" value="MetI-like"/>
    <property type="match status" value="1"/>
</dbReference>
<dbReference type="InterPro" id="IPR000515">
    <property type="entry name" value="MetI-like"/>
</dbReference>
<evidence type="ECO:0000256" key="6">
    <source>
        <dbReference type="ARBA" id="ARBA00023136"/>
    </source>
</evidence>
<feature type="transmembrane region" description="Helical" evidence="7">
    <location>
        <begin position="101"/>
        <end position="124"/>
    </location>
</feature>
<feature type="transmembrane region" description="Helical" evidence="7">
    <location>
        <begin position="9"/>
        <end position="30"/>
    </location>
</feature>
<evidence type="ECO:0000313" key="9">
    <source>
        <dbReference type="EMBL" id="CAB4333871.1"/>
    </source>
</evidence>
<dbReference type="GO" id="GO:0055085">
    <property type="term" value="P:transmembrane transport"/>
    <property type="evidence" value="ECO:0007669"/>
    <property type="project" value="InterPro"/>
</dbReference>
<comment type="subcellular location">
    <subcellularLocation>
        <location evidence="1">Cell membrane</location>
        <topology evidence="1">Multi-pass membrane protein</topology>
    </subcellularLocation>
</comment>